<dbReference type="PANTHER" id="PTHR43711:SF31">
    <property type="entry name" value="HISTIDINE KINASE"/>
    <property type="match status" value="1"/>
</dbReference>
<dbReference type="Pfam" id="PF02518">
    <property type="entry name" value="HATPase_c"/>
    <property type="match status" value="1"/>
</dbReference>
<dbReference type="AlphaFoldDB" id="A0A1S8DIE8"/>
<evidence type="ECO:0000256" key="7">
    <source>
        <dbReference type="SAM" id="Phobius"/>
    </source>
</evidence>
<evidence type="ECO:0000256" key="2">
    <source>
        <dbReference type="ARBA" id="ARBA00012438"/>
    </source>
</evidence>
<dbReference type="Gene3D" id="1.10.287.130">
    <property type="match status" value="1"/>
</dbReference>
<keyword evidence="5 11" id="KW-0418">Kinase</keyword>
<dbReference type="EMBL" id="MUBC01000006">
    <property type="protein sequence ID" value="ONM45195.1"/>
    <property type="molecule type" value="Genomic_DNA"/>
</dbReference>
<dbReference type="InterPro" id="IPR011006">
    <property type="entry name" value="CheY-like_superfamily"/>
</dbReference>
<dbReference type="InterPro" id="IPR036097">
    <property type="entry name" value="HisK_dim/P_sf"/>
</dbReference>
<sequence>MAETNRVGLQRWIWRAFVRSALIPLVLVEAALIAIYLFSNAAIRDEQTSYLRQAALTELRSAAQLETRVIHGRLEQLAALTDGYRNLVAEALANPMTLPDVEIDRTDSGVMFSPRDAGGAAVFYSGATAPERQDLDKVRRLTALDPVMRELQRSNPLIASVYFNSWDSLNHIYPWFHTAEQYPHDMVIPDYNFYYLADAEHNPSRGVVWTDVYLDPAGQGWMMSAIAPVYREDFLEGVVGIDVTVDGILSEINSLPVPWDGYAMLISSDMNIMAMPPKAEQDFGLQELTSHTYQEAIRREIFKPADFNLAQRAETAGLAEVLQARDQGVEQLKLNDRALLVGWERVEQTGWRLLTVVDEETLFAQTNSLAEEYRRVGMWLIAGLVAFYIVFFAFLWVRARGLTARLLAPIDGISRMMTDIGAERWRPAPVRSEIAELDGMAQHTHEIGLQLEQGQQHYRNAQQRIELVLDSTTESIWEWHVNENLIELRGRFCERFGLPRGLIPFEQFQLRIHPDDRARVRDAEQLALRSGGHYAAELRFADEQGLYHWLLSRGRILERDPDTGQIVLVAGTHVDIDDLKHIESDLRSATHEAEAANLAKARFISSMSHELRTPLNAILGFAQLMELDSQEKGQPSEHVEEILLASRHLNTLLSDILDWSTIQVDARRVELVPTDVGQIMSESAEMVRLAISEQGLSFEVTPAPEGLTVMADPRRLRQVMINLLSNAKKYNSTGGAVRLYCEVLGSRLRLVVEDTGMGIKPEDQALLFEPFQRLGRENTAIQGTGIGLSICREYTRAMGGEIGVDSEPGRGSRFWVELPLSSVQPLPSSHRPLIYCLSSDSQLIEQIRQALSERAQLQVGNAVTLLDHAGGQPVPALLLIDSAALDASTLPMLRRLRQQLPAPVPPVLLLADALGSELVTQLMSECQGLVRKPVDSDELDALVSALLTKGETGDAQ</sequence>
<keyword evidence="3" id="KW-0597">Phosphoprotein</keyword>
<dbReference type="Pfam" id="PF00512">
    <property type="entry name" value="HisKA"/>
    <property type="match status" value="1"/>
</dbReference>
<dbReference type="Proteomes" id="UP000242847">
    <property type="component" value="Unassembled WGS sequence"/>
</dbReference>
<dbReference type="PROSITE" id="PS50112">
    <property type="entry name" value="PAS"/>
    <property type="match status" value="1"/>
</dbReference>
<dbReference type="GO" id="GO:0000155">
    <property type="term" value="F:phosphorelay sensor kinase activity"/>
    <property type="evidence" value="ECO:0007669"/>
    <property type="project" value="InterPro"/>
</dbReference>
<evidence type="ECO:0000259" key="8">
    <source>
        <dbReference type="PROSITE" id="PS50109"/>
    </source>
</evidence>
<dbReference type="SUPFAM" id="SSF55785">
    <property type="entry name" value="PYP-like sensor domain (PAS domain)"/>
    <property type="match status" value="1"/>
</dbReference>
<keyword evidence="7" id="KW-0812">Transmembrane</keyword>
<feature type="domain" description="PAC" evidence="10">
    <location>
        <begin position="534"/>
        <end position="588"/>
    </location>
</feature>
<dbReference type="InterPro" id="IPR013655">
    <property type="entry name" value="PAS_fold_3"/>
</dbReference>
<dbReference type="GO" id="GO:0005886">
    <property type="term" value="C:plasma membrane"/>
    <property type="evidence" value="ECO:0007669"/>
    <property type="project" value="UniProtKB-ARBA"/>
</dbReference>
<dbReference type="EC" id="2.7.13.3" evidence="2"/>
<dbReference type="SMART" id="SM00388">
    <property type="entry name" value="HisKA"/>
    <property type="match status" value="1"/>
</dbReference>
<dbReference type="PROSITE" id="PS50109">
    <property type="entry name" value="HIS_KIN"/>
    <property type="match status" value="1"/>
</dbReference>
<keyword evidence="4" id="KW-0808">Transferase</keyword>
<dbReference type="OrthoDB" id="9770795at2"/>
<keyword evidence="7" id="KW-1133">Transmembrane helix</keyword>
<feature type="transmembrane region" description="Helical" evidence="7">
    <location>
        <begin position="12"/>
        <end position="38"/>
    </location>
</feature>
<keyword evidence="6" id="KW-0902">Two-component regulatory system</keyword>
<evidence type="ECO:0000259" key="9">
    <source>
        <dbReference type="PROSITE" id="PS50112"/>
    </source>
</evidence>
<dbReference type="FunFam" id="3.30.565.10:FF:000006">
    <property type="entry name" value="Sensor histidine kinase WalK"/>
    <property type="match status" value="1"/>
</dbReference>
<dbReference type="PRINTS" id="PR00344">
    <property type="entry name" value="BCTRLSENSOR"/>
</dbReference>
<dbReference type="InterPro" id="IPR003661">
    <property type="entry name" value="HisK_dim/P_dom"/>
</dbReference>
<dbReference type="Gene3D" id="3.30.565.10">
    <property type="entry name" value="Histidine kinase-like ATPase, C-terminal domain"/>
    <property type="match status" value="1"/>
</dbReference>
<dbReference type="RefSeq" id="WP_083725074.1">
    <property type="nucleotide sequence ID" value="NZ_FOUD01000014.1"/>
</dbReference>
<evidence type="ECO:0000259" key="10">
    <source>
        <dbReference type="PROSITE" id="PS50113"/>
    </source>
</evidence>
<name>A0A1S8DIE8_9GAMM</name>
<evidence type="ECO:0000256" key="5">
    <source>
        <dbReference type="ARBA" id="ARBA00022777"/>
    </source>
</evidence>
<feature type="domain" description="PAS" evidence="9">
    <location>
        <begin position="461"/>
        <end position="531"/>
    </location>
</feature>
<dbReference type="InterPro" id="IPR036890">
    <property type="entry name" value="HATPase_C_sf"/>
</dbReference>
<dbReference type="CDD" id="cd00130">
    <property type="entry name" value="PAS"/>
    <property type="match status" value="1"/>
</dbReference>
<dbReference type="CDD" id="cd00082">
    <property type="entry name" value="HisKA"/>
    <property type="match status" value="1"/>
</dbReference>
<dbReference type="InterPro" id="IPR005467">
    <property type="entry name" value="His_kinase_dom"/>
</dbReference>
<evidence type="ECO:0000256" key="4">
    <source>
        <dbReference type="ARBA" id="ARBA00022679"/>
    </source>
</evidence>
<dbReference type="Gene3D" id="3.40.50.2300">
    <property type="match status" value="1"/>
</dbReference>
<dbReference type="SMART" id="SM00387">
    <property type="entry name" value="HATPase_c"/>
    <property type="match status" value="1"/>
</dbReference>
<dbReference type="InterPro" id="IPR003594">
    <property type="entry name" value="HATPase_dom"/>
</dbReference>
<protein>
    <recommendedName>
        <fullName evidence="2">histidine kinase</fullName>
        <ecNumber evidence="2">2.7.13.3</ecNumber>
    </recommendedName>
</protein>
<evidence type="ECO:0000313" key="11">
    <source>
        <dbReference type="EMBL" id="ONM45195.1"/>
    </source>
</evidence>
<evidence type="ECO:0000256" key="6">
    <source>
        <dbReference type="ARBA" id="ARBA00023012"/>
    </source>
</evidence>
<dbReference type="CDD" id="cd12913">
    <property type="entry name" value="PDC1_MCP_like"/>
    <property type="match status" value="1"/>
</dbReference>
<accession>A0A1S8DIE8</accession>
<dbReference type="STRING" id="254161.SAMN05216256_11448"/>
<evidence type="ECO:0000313" key="12">
    <source>
        <dbReference type="Proteomes" id="UP000242847"/>
    </source>
</evidence>
<dbReference type="SUPFAM" id="SSF52172">
    <property type="entry name" value="CheY-like"/>
    <property type="match status" value="1"/>
</dbReference>
<dbReference type="CDD" id="cd16922">
    <property type="entry name" value="HATPase_EvgS-ArcB-TorS-like"/>
    <property type="match status" value="1"/>
</dbReference>
<keyword evidence="7" id="KW-0472">Membrane</keyword>
<proteinExistence type="predicted"/>
<dbReference type="InterPro" id="IPR035965">
    <property type="entry name" value="PAS-like_dom_sf"/>
</dbReference>
<dbReference type="SUPFAM" id="SSF55874">
    <property type="entry name" value="ATPase domain of HSP90 chaperone/DNA topoisomerase II/histidine kinase"/>
    <property type="match status" value="1"/>
</dbReference>
<evidence type="ECO:0000256" key="3">
    <source>
        <dbReference type="ARBA" id="ARBA00022553"/>
    </source>
</evidence>
<comment type="catalytic activity">
    <reaction evidence="1">
        <text>ATP + protein L-histidine = ADP + protein N-phospho-L-histidine.</text>
        <dbReference type="EC" id="2.7.13.3"/>
    </reaction>
</comment>
<dbReference type="InterPro" id="IPR050736">
    <property type="entry name" value="Sensor_HK_Regulatory"/>
</dbReference>
<dbReference type="PROSITE" id="PS50113">
    <property type="entry name" value="PAC"/>
    <property type="match status" value="1"/>
</dbReference>
<dbReference type="SUPFAM" id="SSF47384">
    <property type="entry name" value="Homodimeric domain of signal transducing histidine kinase"/>
    <property type="match status" value="1"/>
</dbReference>
<dbReference type="Gene3D" id="3.30.450.20">
    <property type="entry name" value="PAS domain"/>
    <property type="match status" value="2"/>
</dbReference>
<feature type="domain" description="Histidine kinase" evidence="8">
    <location>
        <begin position="606"/>
        <end position="822"/>
    </location>
</feature>
<dbReference type="Pfam" id="PF08447">
    <property type="entry name" value="PAS_3"/>
    <property type="match status" value="1"/>
</dbReference>
<feature type="transmembrane region" description="Helical" evidence="7">
    <location>
        <begin position="376"/>
        <end position="397"/>
    </location>
</feature>
<dbReference type="InterPro" id="IPR000700">
    <property type="entry name" value="PAS-assoc_C"/>
</dbReference>
<dbReference type="PANTHER" id="PTHR43711">
    <property type="entry name" value="TWO-COMPONENT HISTIDINE KINASE"/>
    <property type="match status" value="1"/>
</dbReference>
<dbReference type="InterPro" id="IPR004358">
    <property type="entry name" value="Sig_transdc_His_kin-like_C"/>
</dbReference>
<keyword evidence="12" id="KW-1185">Reference proteome</keyword>
<evidence type="ECO:0000256" key="1">
    <source>
        <dbReference type="ARBA" id="ARBA00000085"/>
    </source>
</evidence>
<organism evidence="11 12">
    <name type="scientific">Halopseudomonas pachastrellae</name>
    <dbReference type="NCBI Taxonomy" id="254161"/>
    <lineage>
        <taxon>Bacteria</taxon>
        <taxon>Pseudomonadati</taxon>
        <taxon>Pseudomonadota</taxon>
        <taxon>Gammaproteobacteria</taxon>
        <taxon>Pseudomonadales</taxon>
        <taxon>Pseudomonadaceae</taxon>
        <taxon>Halopseudomonas</taxon>
    </lineage>
</organism>
<gene>
    <name evidence="11" type="ORF">BXT89_04160</name>
</gene>
<dbReference type="InterPro" id="IPR000014">
    <property type="entry name" value="PAS"/>
</dbReference>
<reference evidence="11 12" key="1">
    <citation type="submission" date="2017-01" db="EMBL/GenBank/DDBJ databases">
        <title>Draft genome sequence of Pseudomonas pachastrellae type strain CCUG 46540T from a deep sea.</title>
        <authorList>
            <person name="Gomila M."/>
            <person name="Mulet M."/>
            <person name="Lalucat J."/>
            <person name="Garcia-Valdes E."/>
        </authorList>
    </citation>
    <scope>NUCLEOTIDE SEQUENCE [LARGE SCALE GENOMIC DNA]</scope>
    <source>
        <strain evidence="11 12">CCUG 46540</strain>
    </source>
</reference>
<comment type="caution">
    <text evidence="11">The sequence shown here is derived from an EMBL/GenBank/DDBJ whole genome shotgun (WGS) entry which is preliminary data.</text>
</comment>